<evidence type="ECO:0000256" key="1">
    <source>
        <dbReference type="ARBA" id="ARBA00022737"/>
    </source>
</evidence>
<feature type="compositionally biased region" description="Low complexity" evidence="2">
    <location>
        <begin position="190"/>
        <end position="202"/>
    </location>
</feature>
<dbReference type="GO" id="GO:0005581">
    <property type="term" value="C:collagen trimer"/>
    <property type="evidence" value="ECO:0007669"/>
    <property type="project" value="UniProtKB-KW"/>
</dbReference>
<feature type="compositionally biased region" description="Low complexity" evidence="2">
    <location>
        <begin position="226"/>
        <end position="237"/>
    </location>
</feature>
<evidence type="ECO:0000256" key="2">
    <source>
        <dbReference type="SAM" id="MobiDB-lite"/>
    </source>
</evidence>
<evidence type="ECO:0000313" key="4">
    <source>
        <dbReference type="EMBL" id="ETN68505.1"/>
    </source>
</evidence>
<dbReference type="OMA" id="THRIPGG"/>
<dbReference type="PANTHER" id="PTHR24637">
    <property type="entry name" value="COLLAGEN"/>
    <property type="match status" value="1"/>
</dbReference>
<dbReference type="SMART" id="SM01088">
    <property type="entry name" value="Col_cuticle_N"/>
    <property type="match status" value="1"/>
</dbReference>
<dbReference type="EMBL" id="KI669253">
    <property type="protein sequence ID" value="ETN68505.1"/>
    <property type="molecule type" value="Genomic_DNA"/>
</dbReference>
<accession>W2SFY2</accession>
<dbReference type="STRING" id="51031.W2SFY2"/>
<feature type="region of interest" description="Disordered" evidence="2">
    <location>
        <begin position="98"/>
        <end position="126"/>
    </location>
</feature>
<dbReference type="KEGG" id="nai:NECAME_05588"/>
<evidence type="ECO:0000313" key="5">
    <source>
        <dbReference type="Proteomes" id="UP000053676"/>
    </source>
</evidence>
<dbReference type="OrthoDB" id="5876933at2759"/>
<dbReference type="GO" id="GO:0042302">
    <property type="term" value="F:structural constituent of cuticle"/>
    <property type="evidence" value="ECO:0007669"/>
    <property type="project" value="InterPro"/>
</dbReference>
<dbReference type="Proteomes" id="UP000053676">
    <property type="component" value="Unassembled WGS sequence"/>
</dbReference>
<feature type="compositionally biased region" description="Low complexity" evidence="2">
    <location>
        <begin position="250"/>
        <end position="259"/>
    </location>
</feature>
<feature type="domain" description="Nematode cuticle collagen N-terminal" evidence="3">
    <location>
        <begin position="4"/>
        <end position="54"/>
    </location>
</feature>
<protein>
    <submittedName>
        <fullName evidence="4">Nematode cuticle collagen domain protein</fullName>
    </submittedName>
</protein>
<evidence type="ECO:0000259" key="3">
    <source>
        <dbReference type="SMART" id="SM01088"/>
    </source>
</evidence>
<reference evidence="5" key="1">
    <citation type="journal article" date="2014" name="Nat. Genet.">
        <title>Genome of the human hookworm Necator americanus.</title>
        <authorList>
            <person name="Tang Y.T."/>
            <person name="Gao X."/>
            <person name="Rosa B.A."/>
            <person name="Abubucker S."/>
            <person name="Hallsworth-Pepin K."/>
            <person name="Martin J."/>
            <person name="Tyagi R."/>
            <person name="Heizer E."/>
            <person name="Zhang X."/>
            <person name="Bhonagiri-Palsikar V."/>
            <person name="Minx P."/>
            <person name="Warren W.C."/>
            <person name="Wang Q."/>
            <person name="Zhan B."/>
            <person name="Hotez P.J."/>
            <person name="Sternberg P.W."/>
            <person name="Dougall A."/>
            <person name="Gaze S.T."/>
            <person name="Mulvenna J."/>
            <person name="Sotillo J."/>
            <person name="Ranganathan S."/>
            <person name="Rabelo E.M."/>
            <person name="Wilson R.K."/>
            <person name="Felgner P.L."/>
            <person name="Bethony J."/>
            <person name="Hawdon J.M."/>
            <person name="Gasser R.B."/>
            <person name="Loukas A."/>
            <person name="Mitreva M."/>
        </authorList>
    </citation>
    <scope>NUCLEOTIDE SEQUENCE [LARGE SCALE GENOMIC DNA]</scope>
</reference>
<dbReference type="InterPro" id="IPR008160">
    <property type="entry name" value="Collagen"/>
</dbReference>
<proteinExistence type="predicted"/>
<sequence>MFLVGLASTAALVATVACVISIAVIVHDINELRDDVLISMDEFRMVADSTWESIIALRINPSGDSNAPPTFATLFARQKKETHLPDQCKCAPRVEDCPAGPRGPPGPPGPPGSDGENGADGRPGVKGVVIGVTHDVEGGCVKCPAGPPGPPGPAGLKGPKGSDGKPGATGPPGEPGKPGQKGPPGDPGFEGKPGFPGKDGFPGSQGCRYLPARPGPRGEPGPPGSPGAKGKPGKQGAVGSPGPKGPPGPAGKRGALGRPGPSGPVSFKPFSANNVIDLLSKWLMMMFSEGTKARQGMMQDTVHVLLEGTKHACSDFSHLFGILSQNYCSSINSLEITSC</sequence>
<dbReference type="PANTHER" id="PTHR24637:SF236">
    <property type="entry name" value="NEMATODE CUTICLE COLLAGEN N-TERMINAL DOMAIN-CONTAINING PROTEIN"/>
    <property type="match status" value="1"/>
</dbReference>
<keyword evidence="4" id="KW-0176">Collagen</keyword>
<dbReference type="InterPro" id="IPR002486">
    <property type="entry name" value="Col_cuticle_N"/>
</dbReference>
<feature type="compositionally biased region" description="Pro residues" evidence="2">
    <location>
        <begin position="213"/>
        <end position="225"/>
    </location>
</feature>
<name>W2SFY2_NECAM</name>
<dbReference type="Pfam" id="PF01484">
    <property type="entry name" value="Col_cuticle_N"/>
    <property type="match status" value="1"/>
</dbReference>
<organism evidence="4 5">
    <name type="scientific">Necator americanus</name>
    <name type="common">Human hookworm</name>
    <dbReference type="NCBI Taxonomy" id="51031"/>
    <lineage>
        <taxon>Eukaryota</taxon>
        <taxon>Metazoa</taxon>
        <taxon>Ecdysozoa</taxon>
        <taxon>Nematoda</taxon>
        <taxon>Chromadorea</taxon>
        <taxon>Rhabditida</taxon>
        <taxon>Rhabditina</taxon>
        <taxon>Rhabditomorpha</taxon>
        <taxon>Strongyloidea</taxon>
        <taxon>Ancylostomatidae</taxon>
        <taxon>Bunostominae</taxon>
        <taxon>Necator</taxon>
    </lineage>
</organism>
<dbReference type="Pfam" id="PF01391">
    <property type="entry name" value="Collagen"/>
    <property type="match status" value="2"/>
</dbReference>
<keyword evidence="1" id="KW-0677">Repeat</keyword>
<feature type="compositionally biased region" description="Pro residues" evidence="2">
    <location>
        <begin position="101"/>
        <end position="111"/>
    </location>
</feature>
<keyword evidence="5" id="KW-1185">Reference proteome</keyword>
<gene>
    <name evidence="4" type="ORF">NECAME_05588</name>
</gene>
<dbReference type="AlphaFoldDB" id="W2SFY2"/>
<feature type="region of interest" description="Disordered" evidence="2">
    <location>
        <begin position="142"/>
        <end position="267"/>
    </location>
</feature>